<dbReference type="OrthoDB" id="9767746at2"/>
<dbReference type="GO" id="GO:0006313">
    <property type="term" value="P:DNA transposition"/>
    <property type="evidence" value="ECO:0007669"/>
    <property type="project" value="InterPro"/>
</dbReference>
<accession>A0A1H3QLF6</accession>
<gene>
    <name evidence="2" type="ORF">SAMN05192546_109132</name>
</gene>
<sequence>MYLKKSRQKSGRVYLSIVDGYYDKERGHPRTVTIEKVGYLDELEKVYEDPIAVFEERVAQLKKEKAEKKRPVVVEFSPEEVLEKGQGQRKNVGYLVLSQLYHELGIDQFLINRQKTTKLGFNTNDVMKLLVFSRLLRPGSKRRAFEDRHWFFEKTNYSLDDVYRSLSFFHQHRKALQLWIHERIQQYYGRDTRLVYYDVTNYYFESDPSEELRQKGFLKERRPNPIVQMGLFMDSMGIPITYELFPGNWNDSLTYRPCLSRVHREFGLGKVVVVADKGIITGDNIMYTLSGKHGYVFSFSIRRADEAFQKYVLDQSGYEWYGDKYKRKSRLSPRKIWITNTQGKKVQTTVHERQVVFYSEKYAKKAKREREKAVAKAMDLIQHPGRYSRATSKGAAGYVKHLQFDKKTGEVLERDHQLELNMEKVAAEEMLDGYYALVTSEYQESPDQIIDMYRGLWRIEESFRVTKSDLEARPVYVSREDHIEAHFLTCFVALVMARLLERKLDRQYSIRRLLESLAKTECTPLKQNYFLFDFYDEVMENVGTTFNLDFSKRIHTLGDIKKMLASTKKR</sequence>
<keyword evidence="3" id="KW-1185">Reference proteome</keyword>
<dbReference type="PANTHER" id="PTHR34614:SF2">
    <property type="entry name" value="TRANSPOSASE IS4-LIKE DOMAIN-CONTAINING PROTEIN"/>
    <property type="match status" value="1"/>
</dbReference>
<dbReference type="InterPro" id="IPR002559">
    <property type="entry name" value="Transposase_11"/>
</dbReference>
<dbReference type="Pfam" id="PF01609">
    <property type="entry name" value="DDE_Tnp_1"/>
    <property type="match status" value="1"/>
</dbReference>
<organism evidence="2 3">
    <name type="scientific">Tindallia californiensis</name>
    <dbReference type="NCBI Taxonomy" id="159292"/>
    <lineage>
        <taxon>Bacteria</taxon>
        <taxon>Bacillati</taxon>
        <taxon>Bacillota</taxon>
        <taxon>Clostridia</taxon>
        <taxon>Peptostreptococcales</taxon>
        <taxon>Tindalliaceae</taxon>
        <taxon>Tindallia</taxon>
    </lineage>
</organism>
<dbReference type="RefSeq" id="WP_093314987.1">
    <property type="nucleotide sequence ID" value="NZ_FNPV01000009.1"/>
</dbReference>
<evidence type="ECO:0000313" key="2">
    <source>
        <dbReference type="EMBL" id="SDZ13569.1"/>
    </source>
</evidence>
<dbReference type="GO" id="GO:0004803">
    <property type="term" value="F:transposase activity"/>
    <property type="evidence" value="ECO:0007669"/>
    <property type="project" value="InterPro"/>
</dbReference>
<evidence type="ECO:0000313" key="3">
    <source>
        <dbReference type="Proteomes" id="UP000199230"/>
    </source>
</evidence>
<dbReference type="GO" id="GO:0003677">
    <property type="term" value="F:DNA binding"/>
    <property type="evidence" value="ECO:0007669"/>
    <property type="project" value="InterPro"/>
</dbReference>
<protein>
    <submittedName>
        <fullName evidence="2">Transposase DDE domain-containing protein</fullName>
    </submittedName>
</protein>
<dbReference type="InterPro" id="IPR012337">
    <property type="entry name" value="RNaseH-like_sf"/>
</dbReference>
<evidence type="ECO:0000259" key="1">
    <source>
        <dbReference type="Pfam" id="PF01609"/>
    </source>
</evidence>
<dbReference type="AlphaFoldDB" id="A0A1H3QLF6"/>
<dbReference type="EMBL" id="FNPV01000009">
    <property type="protein sequence ID" value="SDZ13569.1"/>
    <property type="molecule type" value="Genomic_DNA"/>
</dbReference>
<dbReference type="SUPFAM" id="SSF53098">
    <property type="entry name" value="Ribonuclease H-like"/>
    <property type="match status" value="1"/>
</dbReference>
<feature type="domain" description="Transposase IS4-like" evidence="1">
    <location>
        <begin position="232"/>
        <end position="496"/>
    </location>
</feature>
<dbReference type="PANTHER" id="PTHR34614">
    <property type="match status" value="1"/>
</dbReference>
<name>A0A1H3QLF6_9FIRM</name>
<dbReference type="NCBIfam" id="NF033559">
    <property type="entry name" value="transpos_IS1634"/>
    <property type="match status" value="1"/>
</dbReference>
<reference evidence="2 3" key="1">
    <citation type="submission" date="2016-10" db="EMBL/GenBank/DDBJ databases">
        <authorList>
            <person name="de Groot N.N."/>
        </authorList>
    </citation>
    <scope>NUCLEOTIDE SEQUENCE [LARGE SCALE GENOMIC DNA]</scope>
    <source>
        <strain evidence="2 3">APO</strain>
    </source>
</reference>
<dbReference type="STRING" id="159292.SAMN05192546_109132"/>
<dbReference type="Proteomes" id="UP000199230">
    <property type="component" value="Unassembled WGS sequence"/>
</dbReference>
<proteinExistence type="predicted"/>
<dbReference type="InterPro" id="IPR047654">
    <property type="entry name" value="IS1634_transpos"/>
</dbReference>